<evidence type="ECO:0000313" key="5">
    <source>
        <dbReference type="Proteomes" id="UP000788419"/>
    </source>
</evidence>
<keyword evidence="2" id="KW-0472">Membrane</keyword>
<feature type="transmembrane region" description="Helical" evidence="2">
    <location>
        <begin position="241"/>
        <end position="263"/>
    </location>
</feature>
<feature type="domain" description="Glycosyltransferase 2-like" evidence="3">
    <location>
        <begin position="22"/>
        <end position="167"/>
    </location>
</feature>
<comment type="caution">
    <text evidence="4">The sequence shown here is derived from an EMBL/GenBank/DDBJ whole genome shotgun (WGS) entry which is preliminary data.</text>
</comment>
<dbReference type="RefSeq" id="WP_162409013.1">
    <property type="nucleotide sequence ID" value="NZ_PDWN01000004.1"/>
</dbReference>
<evidence type="ECO:0000256" key="2">
    <source>
        <dbReference type="SAM" id="Phobius"/>
    </source>
</evidence>
<feature type="transmembrane region" description="Helical" evidence="2">
    <location>
        <begin position="275"/>
        <end position="298"/>
    </location>
</feature>
<dbReference type="GO" id="GO:0016740">
    <property type="term" value="F:transferase activity"/>
    <property type="evidence" value="ECO:0007669"/>
    <property type="project" value="UniProtKB-KW"/>
</dbReference>
<reference evidence="4 5" key="1">
    <citation type="submission" date="2017-10" db="EMBL/GenBank/DDBJ databases">
        <title>Whole genome sequencing of members of genus Pseudoxanthomonas.</title>
        <authorList>
            <person name="Kumar S."/>
            <person name="Bansal K."/>
            <person name="Kaur A."/>
            <person name="Patil P."/>
            <person name="Sharma S."/>
            <person name="Patil P.B."/>
        </authorList>
    </citation>
    <scope>NUCLEOTIDE SEQUENCE [LARGE SCALE GENOMIC DNA]</scope>
    <source>
        <strain evidence="4 5">DSM 17801</strain>
    </source>
</reference>
<dbReference type="Proteomes" id="UP000788419">
    <property type="component" value="Unassembled WGS sequence"/>
</dbReference>
<protein>
    <submittedName>
        <fullName evidence="4">Glycosyl transferase</fullName>
    </submittedName>
</protein>
<evidence type="ECO:0000313" key="4">
    <source>
        <dbReference type="EMBL" id="KAF1695837.1"/>
    </source>
</evidence>
<keyword evidence="4" id="KW-0808">Transferase</keyword>
<feature type="region of interest" description="Disordered" evidence="1">
    <location>
        <begin position="325"/>
        <end position="345"/>
    </location>
</feature>
<keyword evidence="2" id="KW-0812">Transmembrane</keyword>
<keyword evidence="2" id="KW-1133">Transmembrane helix</keyword>
<sequence>MRSADIDSPGQGRASPLRIALLVPCRNEAATVAAVVAAFRESLPAAHCHVFDNRSDDATAVLAREAGATVHPVGLRGKGNVVRRAFADIEADVYVMVDGDATYDADAAPVLVERLLADGLDMVVGARVDQDPAAYRAGHRFGNRLLTGCVARLFGDSFDDMLSGYRVFSRRYVKSFPAHAAGFEIETELAVHALQLRMPVAELPTAYGARPEGSASKLNTYRDGVRILATIARLFKAERPLLFFSIGAGASLLLSVLLAVPLLLTYLETGLVPRFPTAILCSALALLSALLLACGLILDTVTRGRIEAKRLAYLAIPATRGALPQASTTPAGLPVAGTVAPDGRG</sequence>
<proteinExistence type="predicted"/>
<dbReference type="InterPro" id="IPR029044">
    <property type="entry name" value="Nucleotide-diphossugar_trans"/>
</dbReference>
<dbReference type="EMBL" id="PDWN01000004">
    <property type="protein sequence ID" value="KAF1695837.1"/>
    <property type="molecule type" value="Genomic_DNA"/>
</dbReference>
<dbReference type="PANTHER" id="PTHR48090:SF7">
    <property type="entry name" value="RFBJ PROTEIN"/>
    <property type="match status" value="1"/>
</dbReference>
<dbReference type="Gene3D" id="3.90.550.10">
    <property type="entry name" value="Spore Coat Polysaccharide Biosynthesis Protein SpsA, Chain A"/>
    <property type="match status" value="1"/>
</dbReference>
<dbReference type="SUPFAM" id="SSF53448">
    <property type="entry name" value="Nucleotide-diphospho-sugar transferases"/>
    <property type="match status" value="1"/>
</dbReference>
<evidence type="ECO:0000259" key="3">
    <source>
        <dbReference type="Pfam" id="PF00535"/>
    </source>
</evidence>
<organism evidence="4 5">
    <name type="scientific">Pseudoxanthomonas daejeonensis</name>
    <dbReference type="NCBI Taxonomy" id="266062"/>
    <lineage>
        <taxon>Bacteria</taxon>
        <taxon>Pseudomonadati</taxon>
        <taxon>Pseudomonadota</taxon>
        <taxon>Gammaproteobacteria</taxon>
        <taxon>Lysobacterales</taxon>
        <taxon>Lysobacteraceae</taxon>
        <taxon>Pseudoxanthomonas</taxon>
    </lineage>
</organism>
<gene>
    <name evidence="4" type="ORF">CSC65_04855</name>
</gene>
<dbReference type="PANTHER" id="PTHR48090">
    <property type="entry name" value="UNDECAPRENYL-PHOSPHATE 4-DEOXY-4-FORMAMIDO-L-ARABINOSE TRANSFERASE-RELATED"/>
    <property type="match status" value="1"/>
</dbReference>
<keyword evidence="5" id="KW-1185">Reference proteome</keyword>
<dbReference type="CDD" id="cd04179">
    <property type="entry name" value="DPM_DPG-synthase_like"/>
    <property type="match status" value="1"/>
</dbReference>
<dbReference type="Pfam" id="PF00535">
    <property type="entry name" value="Glycos_transf_2"/>
    <property type="match status" value="1"/>
</dbReference>
<evidence type="ECO:0000256" key="1">
    <source>
        <dbReference type="SAM" id="MobiDB-lite"/>
    </source>
</evidence>
<accession>A0ABQ6Z8M8</accession>
<dbReference type="InterPro" id="IPR050256">
    <property type="entry name" value="Glycosyltransferase_2"/>
</dbReference>
<dbReference type="InterPro" id="IPR001173">
    <property type="entry name" value="Glyco_trans_2-like"/>
</dbReference>
<name>A0ABQ6Z8M8_9GAMM</name>